<gene>
    <name evidence="8" type="primary">CLP1</name>
    <name evidence="12" type="ORF">BCV69DRAFT_312675</name>
</gene>
<evidence type="ECO:0000256" key="3">
    <source>
        <dbReference type="ARBA" id="ARBA00019824"/>
    </source>
</evidence>
<dbReference type="GO" id="GO:0051731">
    <property type="term" value="F:polynucleotide 5'-hydroxyl-kinase activity"/>
    <property type="evidence" value="ECO:0007669"/>
    <property type="project" value="InterPro"/>
</dbReference>
<protein>
    <recommendedName>
        <fullName evidence="3">Polynucleotide 5'-hydroxyl-kinase GRC3</fullName>
    </recommendedName>
    <alternativeName>
        <fullName evidence="2">Polynucleotide 5'-hydroxyl-kinase grc3</fullName>
    </alternativeName>
</protein>
<feature type="binding site" evidence="8">
    <location>
        <position position="20"/>
    </location>
    <ligand>
        <name>ATP</name>
        <dbReference type="ChEBI" id="CHEBI:30616"/>
    </ligand>
</feature>
<evidence type="ECO:0000313" key="12">
    <source>
        <dbReference type="EMBL" id="PWN20724.1"/>
    </source>
</evidence>
<dbReference type="InterPro" id="IPR038239">
    <property type="entry name" value="Clp1_N_sf"/>
</dbReference>
<keyword evidence="5 8" id="KW-0547">Nucleotide-binding</keyword>
<dbReference type="GO" id="GO:0031124">
    <property type="term" value="P:mRNA 3'-end processing"/>
    <property type="evidence" value="ECO:0007669"/>
    <property type="project" value="UniProtKB-UniRule"/>
</dbReference>
<dbReference type="EMBL" id="KZ819327">
    <property type="protein sequence ID" value="PWN20724.1"/>
    <property type="molecule type" value="Genomic_DNA"/>
</dbReference>
<evidence type="ECO:0000256" key="8">
    <source>
        <dbReference type="HAMAP-Rule" id="MF_03035"/>
    </source>
</evidence>
<dbReference type="Pfam" id="PF16573">
    <property type="entry name" value="CLP1_N"/>
    <property type="match status" value="1"/>
</dbReference>
<dbReference type="Gene3D" id="2.60.120.1030">
    <property type="entry name" value="Clp1, DNA binding domain"/>
    <property type="match status" value="1"/>
</dbReference>
<evidence type="ECO:0000259" key="10">
    <source>
        <dbReference type="Pfam" id="PF16573"/>
    </source>
</evidence>
<dbReference type="InterPro" id="IPR032324">
    <property type="entry name" value="Clp1_N"/>
</dbReference>
<dbReference type="InterPro" id="IPR032319">
    <property type="entry name" value="CLP1_P"/>
</dbReference>
<keyword evidence="6 8" id="KW-0067">ATP-binding</keyword>
<evidence type="ECO:0000313" key="13">
    <source>
        <dbReference type="Proteomes" id="UP000245942"/>
    </source>
</evidence>
<comment type="similarity">
    <text evidence="8">Belongs to the Clp1 family. Clp1 subfamily.</text>
</comment>
<keyword evidence="4 8" id="KW-0507">mRNA processing</keyword>
<evidence type="ECO:0000259" key="11">
    <source>
        <dbReference type="Pfam" id="PF16575"/>
    </source>
</evidence>
<evidence type="ECO:0000256" key="5">
    <source>
        <dbReference type="ARBA" id="ARBA00022741"/>
    </source>
</evidence>
<dbReference type="Pfam" id="PF06807">
    <property type="entry name" value="Clp1"/>
    <property type="match status" value="1"/>
</dbReference>
<name>A0A316U795_9BASI</name>
<dbReference type="InterPro" id="IPR038238">
    <property type="entry name" value="Clp1_C_sf"/>
</dbReference>
<dbReference type="HAMAP" id="MF_03035">
    <property type="entry name" value="Clp1"/>
    <property type="match status" value="1"/>
</dbReference>
<reference evidence="12 13" key="1">
    <citation type="journal article" date="2018" name="Mol. Biol. Evol.">
        <title>Broad Genomic Sampling Reveals a Smut Pathogenic Ancestry of the Fungal Clade Ustilaginomycotina.</title>
        <authorList>
            <person name="Kijpornyongpan T."/>
            <person name="Mondo S.J."/>
            <person name="Barry K."/>
            <person name="Sandor L."/>
            <person name="Lee J."/>
            <person name="Lipzen A."/>
            <person name="Pangilinan J."/>
            <person name="LaButti K."/>
            <person name="Hainaut M."/>
            <person name="Henrissat B."/>
            <person name="Grigoriev I.V."/>
            <person name="Spatafora J.W."/>
            <person name="Aime M.C."/>
        </authorList>
    </citation>
    <scope>NUCLEOTIDE SEQUENCE [LARGE SCALE GENOMIC DNA]</scope>
    <source>
        <strain evidence="12 13">MCA 4718</strain>
    </source>
</reference>
<evidence type="ECO:0000259" key="9">
    <source>
        <dbReference type="Pfam" id="PF06807"/>
    </source>
</evidence>
<dbReference type="PANTHER" id="PTHR12755:SF6">
    <property type="entry name" value="POLYRIBONUCLEOTIDE 5'-HYDROXYL-KINASE CLP1"/>
    <property type="match status" value="1"/>
</dbReference>
<sequence length="590" mass="63283">MTMSSQSSSSHFETLPPRSEYRFELEAGERLAIRLVPDTGDAEIFGAELLPREDKWYTFGDEAKGCICSWKGCTIEIVPPPSAAYLSLEPSPTFSSYTTLHLHLEKARAQARQHIRTAPQLIHDLRLSSESEDQDADVYRPEAQGPRILILGPESSGKTSLAKLLCNYALRSPATTSTGYEEVEEGKKVPGEVEASEVTGWWPMLVNLDPSAGAPPLPCTLSAHPLSPLPKASLTSATPALPYGITTPISGSLPPGVASASTSSSISLWLGREHFRPAGPSGEGSDEHALSILQRLGRLVERRMCRDMKARMSGLVVDTMATGTQDARGKYSLVKEIVKAFHIDMILVLGQEKVTIDLTKYFSSQPEGAGSRPTVLKLPKSGGVVELDDTYKTRLRNAQIKSYFYGGNTAGDKKGAQAIADADSNVNGSESEKPKVPGMDEPLGGLSHLNPYSQTIPLDLLEVYRVGQETVAPSSALPIGSSRALSASTLHKLDPVNSQADQSLLLNSVLALIEPPGGGGGKGQKDSEVWKNEVGDDEVGEKEVARGTVRGWIHVGAIDTARKRVTILSPGMGRLPSKTALLGTLDWQDA</sequence>
<evidence type="ECO:0000256" key="7">
    <source>
        <dbReference type="ARBA" id="ARBA00023242"/>
    </source>
</evidence>
<comment type="subunit">
    <text evidence="8">Component of a pre-mRNA cleavage factor complex. Interacts directly with PCF11.</text>
</comment>
<keyword evidence="13" id="KW-1185">Reference proteome</keyword>
<feature type="domain" description="Clp1 C-terminal" evidence="9">
    <location>
        <begin position="449"/>
        <end position="589"/>
    </location>
</feature>
<evidence type="ECO:0000256" key="6">
    <source>
        <dbReference type="ARBA" id="ARBA00022840"/>
    </source>
</evidence>
<dbReference type="InterPro" id="IPR028606">
    <property type="entry name" value="Clp1"/>
</dbReference>
<dbReference type="InterPro" id="IPR010655">
    <property type="entry name" value="Clp1_C"/>
</dbReference>
<comment type="subcellular location">
    <subcellularLocation>
        <location evidence="1 8">Nucleus</location>
    </subcellularLocation>
</comment>
<dbReference type="InterPro" id="IPR045116">
    <property type="entry name" value="Clp1/Grc3"/>
</dbReference>
<dbReference type="GO" id="GO:0005849">
    <property type="term" value="C:mRNA cleavage factor complex"/>
    <property type="evidence" value="ECO:0007669"/>
    <property type="project" value="UniProtKB-UniRule"/>
</dbReference>
<dbReference type="Gene3D" id="2.40.30.330">
    <property type="entry name" value="Pre-mRNA cleavage complex subunit Clp1, C-terminal domain"/>
    <property type="match status" value="1"/>
</dbReference>
<dbReference type="PANTHER" id="PTHR12755">
    <property type="entry name" value="CLEAVAGE/POLYADENYLATION FACTOR IA SUBUNIT CLP1P"/>
    <property type="match status" value="1"/>
</dbReference>
<dbReference type="STRING" id="1684307.A0A316U795"/>
<dbReference type="Proteomes" id="UP000245942">
    <property type="component" value="Unassembled WGS sequence"/>
</dbReference>
<feature type="binding site" evidence="8">
    <location>
        <begin position="155"/>
        <end position="160"/>
    </location>
    <ligand>
        <name>ATP</name>
        <dbReference type="ChEBI" id="CHEBI:30616"/>
    </ligand>
</feature>
<feature type="domain" description="Clp1 N-terminal" evidence="10">
    <location>
        <begin position="14"/>
        <end position="111"/>
    </location>
</feature>
<dbReference type="GO" id="GO:0006388">
    <property type="term" value="P:tRNA splicing, via endonucleolytic cleavage and ligation"/>
    <property type="evidence" value="ECO:0007669"/>
    <property type="project" value="TreeGrafter"/>
</dbReference>
<feature type="binding site" evidence="8">
    <location>
        <position position="64"/>
    </location>
    <ligand>
        <name>ATP</name>
        <dbReference type="ChEBI" id="CHEBI:30616"/>
    </ligand>
</feature>
<evidence type="ECO:0000256" key="1">
    <source>
        <dbReference type="ARBA" id="ARBA00004123"/>
    </source>
</evidence>
<organism evidence="12 13">
    <name type="scientific">Pseudomicrostroma glucosiphilum</name>
    <dbReference type="NCBI Taxonomy" id="1684307"/>
    <lineage>
        <taxon>Eukaryota</taxon>
        <taxon>Fungi</taxon>
        <taxon>Dikarya</taxon>
        <taxon>Basidiomycota</taxon>
        <taxon>Ustilaginomycotina</taxon>
        <taxon>Exobasidiomycetes</taxon>
        <taxon>Microstromatales</taxon>
        <taxon>Microstromatales incertae sedis</taxon>
        <taxon>Pseudomicrostroma</taxon>
    </lineage>
</organism>
<dbReference type="AlphaFoldDB" id="A0A316U795"/>
<dbReference type="Gene3D" id="3.40.50.300">
    <property type="entry name" value="P-loop containing nucleotide triphosphate hydrolases"/>
    <property type="match status" value="1"/>
</dbReference>
<proteinExistence type="inferred from homology"/>
<dbReference type="Pfam" id="PF16575">
    <property type="entry name" value="CLP1_P"/>
    <property type="match status" value="1"/>
</dbReference>
<dbReference type="InterPro" id="IPR027417">
    <property type="entry name" value="P-loop_NTPase"/>
</dbReference>
<dbReference type="GO" id="GO:0005524">
    <property type="term" value="F:ATP binding"/>
    <property type="evidence" value="ECO:0007669"/>
    <property type="project" value="UniProtKB-UniRule"/>
</dbReference>
<dbReference type="SUPFAM" id="SSF52540">
    <property type="entry name" value="P-loop containing nucleoside triphosphate hydrolases"/>
    <property type="match status" value="1"/>
</dbReference>
<evidence type="ECO:0000256" key="2">
    <source>
        <dbReference type="ARBA" id="ARBA00018706"/>
    </source>
</evidence>
<accession>A0A316U795</accession>
<feature type="domain" description="Clp1 P-loop" evidence="11">
    <location>
        <begin position="285"/>
        <end position="406"/>
    </location>
</feature>
<evidence type="ECO:0000256" key="4">
    <source>
        <dbReference type="ARBA" id="ARBA00022664"/>
    </source>
</evidence>
<dbReference type="OrthoDB" id="258143at2759"/>
<comment type="function">
    <text evidence="8">Required for endonucleolytic cleavage during polyadenylation-dependent pre-mRNA 3'-end formation.</text>
</comment>
<keyword evidence="7 8" id="KW-0539">Nucleus</keyword>